<dbReference type="RefSeq" id="WP_345229773.1">
    <property type="nucleotide sequence ID" value="NZ_BAABIQ010000002.1"/>
</dbReference>
<comment type="caution">
    <text evidence="2">The sequence shown here is derived from an EMBL/GenBank/DDBJ whole genome shotgun (WGS) entry which is preliminary data.</text>
</comment>
<keyword evidence="3" id="KW-1185">Reference proteome</keyword>
<organism evidence="2 3">
    <name type="scientific">Olivibacter ginsenosidimutans</name>
    <dbReference type="NCBI Taxonomy" id="1176537"/>
    <lineage>
        <taxon>Bacteria</taxon>
        <taxon>Pseudomonadati</taxon>
        <taxon>Bacteroidota</taxon>
        <taxon>Sphingobacteriia</taxon>
        <taxon>Sphingobacteriales</taxon>
        <taxon>Sphingobacteriaceae</taxon>
        <taxon>Olivibacter</taxon>
    </lineage>
</organism>
<name>A0ABP9AET1_9SPHI</name>
<feature type="chain" id="PRO_5045708150" description="Erythromycin esterase family protein" evidence="1">
    <location>
        <begin position="24"/>
        <end position="427"/>
    </location>
</feature>
<accession>A0ABP9AET1</accession>
<evidence type="ECO:0000256" key="1">
    <source>
        <dbReference type="SAM" id="SignalP"/>
    </source>
</evidence>
<dbReference type="SUPFAM" id="SSF159501">
    <property type="entry name" value="EreA/ChaN-like"/>
    <property type="match status" value="1"/>
</dbReference>
<protein>
    <recommendedName>
        <fullName evidence="4">Erythromycin esterase family protein</fullName>
    </recommendedName>
</protein>
<evidence type="ECO:0000313" key="3">
    <source>
        <dbReference type="Proteomes" id="UP001501411"/>
    </source>
</evidence>
<gene>
    <name evidence="2" type="ORF">GCM10023231_01560</name>
</gene>
<reference evidence="3" key="1">
    <citation type="journal article" date="2019" name="Int. J. Syst. Evol. Microbiol.">
        <title>The Global Catalogue of Microorganisms (GCM) 10K type strain sequencing project: providing services to taxonomists for standard genome sequencing and annotation.</title>
        <authorList>
            <consortium name="The Broad Institute Genomics Platform"/>
            <consortium name="The Broad Institute Genome Sequencing Center for Infectious Disease"/>
            <person name="Wu L."/>
            <person name="Ma J."/>
        </authorList>
    </citation>
    <scope>NUCLEOTIDE SEQUENCE [LARGE SCALE GENOMIC DNA]</scope>
    <source>
        <strain evidence="3">JCM 18200</strain>
    </source>
</reference>
<keyword evidence="1" id="KW-0732">Signal</keyword>
<proteinExistence type="predicted"/>
<dbReference type="EMBL" id="BAABIQ010000002">
    <property type="protein sequence ID" value="GAA4778703.1"/>
    <property type="molecule type" value="Genomic_DNA"/>
</dbReference>
<evidence type="ECO:0008006" key="4">
    <source>
        <dbReference type="Google" id="ProtNLM"/>
    </source>
</evidence>
<dbReference type="Proteomes" id="UP001501411">
    <property type="component" value="Unassembled WGS sequence"/>
</dbReference>
<evidence type="ECO:0000313" key="2">
    <source>
        <dbReference type="EMBL" id="GAA4778703.1"/>
    </source>
</evidence>
<sequence length="427" mass="48849">MLINSFSFLFVLAIHCYVHSCTAQTIPSDNVPFTQDSITKYLQKANTDPMTHILKSYEASSHNYLVPYYLSRHTKIDSTDQALYYANRTMLTTFSSFVGDVKANESTYIDPHQEDIEIPVDTNYIAVDAIEELASVAKKHQVIMLNESHIDPRGRLFLMNLLPTLKAAGFTYLFMEGLREDGINERGFPLQTSGFYTSEPMYGNLIRKAIQLGFKLVPYDCYQDPCDGAPSREQHQATVIYETLKKHPQAKAIVYAGHGHITKDPERNWMAYRFKTLSGIDPFCINQAINSETPALFRQLRKTITKPVIYKNSSTNTYQKFSQTKVKSDVTVVFPNTEWIGGQYARWLFHSGKKPYKLTLNGQKYTQSLLSIVKCHEFDQYGTLTVPVMNIVLQQIAPTEIFLDKGSYYLRVIDLYGKELHKEKITL</sequence>
<feature type="signal peptide" evidence="1">
    <location>
        <begin position="1"/>
        <end position="23"/>
    </location>
</feature>